<dbReference type="PIRSF" id="PIRSF009120">
    <property type="entry name" value="UCP009120_prtse"/>
    <property type="match status" value="1"/>
</dbReference>
<reference evidence="2" key="1">
    <citation type="submission" date="2020-01" db="EMBL/GenBank/DDBJ databases">
        <title>Phosphoaccumulans saitamaens gen. nov., sp. nov., a polyphosphate accumulating bacterium isolated from surface river water.</title>
        <authorList>
            <person name="Watanabe K."/>
            <person name="Suda W."/>
        </authorList>
    </citation>
    <scope>NUCLEOTIDE SEQUENCE [LARGE SCALE GENOMIC DNA]</scope>
    <source>
        <strain evidence="2">ICHIAU1</strain>
    </source>
</reference>
<dbReference type="Pfam" id="PF00227">
    <property type="entry name" value="Proteasome"/>
    <property type="match status" value="1"/>
</dbReference>
<keyword evidence="2" id="KW-1185">Reference proteome</keyword>
<dbReference type="GO" id="GO:0005839">
    <property type="term" value="C:proteasome core complex"/>
    <property type="evidence" value="ECO:0007669"/>
    <property type="project" value="InterPro"/>
</dbReference>
<evidence type="ECO:0000313" key="1">
    <source>
        <dbReference type="EMBL" id="BBU68447.1"/>
    </source>
</evidence>
<dbReference type="SUPFAM" id="SSF56235">
    <property type="entry name" value="N-terminal nucleophile aminohydrolases (Ntn hydrolases)"/>
    <property type="match status" value="1"/>
</dbReference>
<sequence length="240" mass="26667">MSLVERPGDRVIVMMSAGNLAITQAVRQVLAENMEHEKGLLAAETMYDVAQRVGDAVRFVYHRDAKALQQFGIDFNCSLIVGGQIGKERCRIFEVYSAGNFIECAEEKPYLQIGESKYGKPILDRVIRPETSLGDAAKCAIVSMDSTLRSNLSVGLPLDMLVYKTDSLEITHFTHIDATNAYFNSIHDMWGDKLKEVFSSLPNPIWTETSAEEARLVSLRVGNAIETRPTHTIQTLAGQQ</sequence>
<accession>A0A679I7S1</accession>
<gene>
    <name evidence="1" type="ORF">ICHIAU1_07300</name>
</gene>
<dbReference type="Gene3D" id="3.60.20.10">
    <property type="entry name" value="Glutamine Phosphoribosylpyrophosphate, subunit 1, domain 1"/>
    <property type="match status" value="1"/>
</dbReference>
<dbReference type="Proteomes" id="UP000463961">
    <property type="component" value="Chromosome"/>
</dbReference>
<organism evidence="1 2">
    <name type="scientific">Fluviibacter phosphoraccumulans</name>
    <dbReference type="NCBI Taxonomy" id="1751046"/>
    <lineage>
        <taxon>Bacteria</taxon>
        <taxon>Pseudomonadati</taxon>
        <taxon>Pseudomonadota</taxon>
        <taxon>Betaproteobacteria</taxon>
        <taxon>Rhodocyclales</taxon>
        <taxon>Fluviibacteraceae</taxon>
        <taxon>Fluviibacter</taxon>
    </lineage>
</organism>
<dbReference type="InterPro" id="IPR029055">
    <property type="entry name" value="Ntn_hydrolases_N"/>
</dbReference>
<name>A0A679I7S1_9RHOO</name>
<protein>
    <submittedName>
        <fullName evidence="1">Peptidase</fullName>
    </submittedName>
</protein>
<evidence type="ECO:0000313" key="2">
    <source>
        <dbReference type="Proteomes" id="UP000463961"/>
    </source>
</evidence>
<dbReference type="EMBL" id="AP022345">
    <property type="protein sequence ID" value="BBU68447.1"/>
    <property type="molecule type" value="Genomic_DNA"/>
</dbReference>
<dbReference type="InterPro" id="IPR001353">
    <property type="entry name" value="Proteasome_sua/b"/>
</dbReference>
<dbReference type="GO" id="GO:0051603">
    <property type="term" value="P:proteolysis involved in protein catabolic process"/>
    <property type="evidence" value="ECO:0007669"/>
    <property type="project" value="InterPro"/>
</dbReference>
<dbReference type="InterPro" id="IPR016545">
    <property type="entry name" value="UCP009120_prtse"/>
</dbReference>
<proteinExistence type="predicted"/>
<dbReference type="AlphaFoldDB" id="A0A679I7S1"/>